<organism evidence="1 2">
    <name type="scientific">Candidatus Endolissoclinum faulkneri L2</name>
    <dbReference type="NCBI Taxonomy" id="1193729"/>
    <lineage>
        <taxon>Bacteria</taxon>
        <taxon>Pseudomonadati</taxon>
        <taxon>Pseudomonadota</taxon>
        <taxon>Alphaproteobacteria</taxon>
        <taxon>Rhodospirillales</taxon>
        <taxon>Rhodospirillaceae</taxon>
        <taxon>Candidatus Endolissoclinum</taxon>
    </lineage>
</organism>
<keyword evidence="2" id="KW-1185">Reference proteome</keyword>
<protein>
    <submittedName>
        <fullName evidence="1">Uncharacterized protein</fullName>
    </submittedName>
</protein>
<dbReference type="HOGENOM" id="CLU_3267247_0_0_5"/>
<reference evidence="1 2" key="1">
    <citation type="journal article" date="2012" name="Proc. Natl. Acad. Sci. U.S.A.">
        <title>Genome streamlining and chemical defense in a coral reef symbiosis.</title>
        <authorList>
            <person name="Kwan J.C."/>
            <person name="Donia M.S."/>
            <person name="Han A.W."/>
            <person name="Hirose E."/>
            <person name="Haygood M.G."/>
            <person name="Schmidt E.W."/>
        </authorList>
    </citation>
    <scope>NUCLEOTIDE SEQUENCE [LARGE SCALE GENOMIC DNA]</scope>
    <source>
        <strain evidence="1 2">L2</strain>
    </source>
</reference>
<dbReference type="AlphaFoldDB" id="K7ZCK7"/>
<evidence type="ECO:0000313" key="1">
    <source>
        <dbReference type="EMBL" id="AFX98676.1"/>
    </source>
</evidence>
<name>K7ZCK7_9PROT</name>
<evidence type="ECO:0000313" key="2">
    <source>
        <dbReference type="Proteomes" id="UP000010077"/>
    </source>
</evidence>
<dbReference type="KEGG" id="thal:A1OE_483"/>
<sequence>MHIYNYVKTYNDAKKLLTNKRIELHPIISDKQLKQIKIISN</sequence>
<dbReference type="EMBL" id="CP003539">
    <property type="protein sequence ID" value="AFX98676.1"/>
    <property type="molecule type" value="Genomic_DNA"/>
</dbReference>
<proteinExistence type="predicted"/>
<gene>
    <name evidence="1" type="ORF">A1OE_483</name>
</gene>
<accession>K7ZCK7</accession>
<dbReference type="Proteomes" id="UP000010077">
    <property type="component" value="Chromosome"/>
</dbReference>